<dbReference type="Pfam" id="PF04059">
    <property type="entry name" value="RRM_2"/>
    <property type="match status" value="1"/>
</dbReference>
<feature type="compositionally biased region" description="Polar residues" evidence="4">
    <location>
        <begin position="432"/>
        <end position="455"/>
    </location>
</feature>
<dbReference type="FunFam" id="3.30.70.330:FF:000349">
    <property type="entry name" value="Protein MEI2-like 1"/>
    <property type="match status" value="1"/>
</dbReference>
<dbReference type="eggNOG" id="KOG4660">
    <property type="taxonomic scope" value="Eukaryota"/>
</dbReference>
<feature type="compositionally biased region" description="Polar residues" evidence="4">
    <location>
        <begin position="928"/>
        <end position="953"/>
    </location>
</feature>
<dbReference type="InterPro" id="IPR035979">
    <property type="entry name" value="RBD_domain_sf"/>
</dbReference>
<dbReference type="HOGENOM" id="CLU_012447_1_0_1"/>
<dbReference type="PANTHER" id="PTHR23189">
    <property type="entry name" value="RNA RECOGNITION MOTIF-CONTAINING"/>
    <property type="match status" value="1"/>
</dbReference>
<dbReference type="CDD" id="cd12276">
    <property type="entry name" value="RRM2_MEI2_EAR1_like"/>
    <property type="match status" value="1"/>
</dbReference>
<dbReference type="InterPro" id="IPR012677">
    <property type="entry name" value="Nucleotide-bd_a/b_plait_sf"/>
</dbReference>
<dbReference type="Proteomes" id="UP000032180">
    <property type="component" value="Chromosome 5"/>
</dbReference>
<dbReference type="GO" id="GO:0003723">
    <property type="term" value="F:RNA binding"/>
    <property type="evidence" value="ECO:0007669"/>
    <property type="project" value="UniProtKB-UniRule"/>
</dbReference>
<feature type="domain" description="RRM" evidence="5">
    <location>
        <begin position="352"/>
        <end position="425"/>
    </location>
</feature>
<accession>A0A0D9WBR0</accession>
<dbReference type="PROSITE" id="PS50102">
    <property type="entry name" value="RRM"/>
    <property type="match status" value="2"/>
</dbReference>
<sequence>MVIASGAIDRRHLSPFAPASDSSSSFFSQDLVPTERQVGFWNSESMVDQKGSKSVFASPLEKIHPNGENHAGGLETPVGQAFKSLDMLSLSNLMGQENASNSPSISWGEILTNPISRLGLSTRERAFIEQATVDQHMPCYGKGLSSSSLPEVFNGKSRETARGILCQSAGTNTSICEGDEPLESMEELEAQTIGDLLPDDDDLISGVMDGFEFTGLSTNEDDADEDIFCTGGGMELENNDSIKGDKIQNGSFKSQYSAGQSNRQPSRTLVVRNVAGNIEDSDLTVLFQQYGEIRMLYTSFKHHGFVTVSYYDIRAAQNAMRALHSKPLGLMKLDVQFSIPKENVPNKDNDKGILVVSNIDSSITNGDLLQILSVYGDVKEISSSPICGSKKFVEFYDVRAAEEALHDLNKGDIPGPKFKLELSQHGEARSCLRQQRSTEWKQVNSPHQPKNSSPGTIGKLGAKYQENRTLHNLFSPVNPQLESPTQCISTSGSQMLSSPIRIKSTLQRNSQAAIGDLSGSHGQGNFGQGIQTLHPRSLPEHNSSICNSSKSMTLSVRNASSRQDGVDNNIQKVGSAGFCSHSFDQNHEAFGFTEIGSCPLHGRHYTWSHTNVFPQSPSAPILWSNLQHPMRMHSYAGVPPHMLNTGTHPMEQHHLGSAPDNGGGFGSVHSFHPGSLGSVGLHGSPQLYPSEFSVFASNRGNFREPMFSPVGTGFPSSLQQMCHTINGRNPMIHVSASYDATNDRMRNRRHDGNAAQSENKRQFELDIDRIAKGEDSRTTLMIKNIPNKYNCKLLLAAIDENHRGTYDFIYLPIDFKNKCNVGYAFINMTDPQHIIPFYKTFNGKKWEKFNSEKVASLAYARIQGRSALIAHFQNSSLMNEDKWCRPMLFHKDGPNAGDQEPFPVGNYVRSRAGRNRSLISLDSRDGIPSTSPNQESNSIGTANSTCGPTLEQT</sequence>
<name>A0A0D9WBR0_9ORYZ</name>
<dbReference type="CDD" id="cd12531">
    <property type="entry name" value="RRM3_MEI2_like"/>
    <property type="match status" value="1"/>
</dbReference>
<dbReference type="AlphaFoldDB" id="A0A0D9WBR0"/>
<dbReference type="SMART" id="SM00360">
    <property type="entry name" value="RRM"/>
    <property type="match status" value="3"/>
</dbReference>
<protein>
    <recommendedName>
        <fullName evidence="5">RRM domain-containing protein</fullName>
    </recommendedName>
</protein>
<evidence type="ECO:0000256" key="4">
    <source>
        <dbReference type="SAM" id="MobiDB-lite"/>
    </source>
</evidence>
<evidence type="ECO:0000313" key="6">
    <source>
        <dbReference type="EnsemblPlants" id="LPERR05G00180.1"/>
    </source>
</evidence>
<organism evidence="6 7">
    <name type="scientific">Leersia perrieri</name>
    <dbReference type="NCBI Taxonomy" id="77586"/>
    <lineage>
        <taxon>Eukaryota</taxon>
        <taxon>Viridiplantae</taxon>
        <taxon>Streptophyta</taxon>
        <taxon>Embryophyta</taxon>
        <taxon>Tracheophyta</taxon>
        <taxon>Spermatophyta</taxon>
        <taxon>Magnoliopsida</taxon>
        <taxon>Liliopsida</taxon>
        <taxon>Poales</taxon>
        <taxon>Poaceae</taxon>
        <taxon>BOP clade</taxon>
        <taxon>Oryzoideae</taxon>
        <taxon>Oryzeae</taxon>
        <taxon>Oryzinae</taxon>
        <taxon>Leersia</taxon>
    </lineage>
</organism>
<keyword evidence="7" id="KW-1185">Reference proteome</keyword>
<dbReference type="InterPro" id="IPR007201">
    <property type="entry name" value="Mei2-like_Rrm_C"/>
</dbReference>
<dbReference type="FunFam" id="3.30.70.330:FF:000453">
    <property type="entry name" value="Protein MEI2-like 1"/>
    <property type="match status" value="1"/>
</dbReference>
<proteinExistence type="predicted"/>
<dbReference type="Gramene" id="LPERR05G00180.1">
    <property type="protein sequence ID" value="LPERR05G00180.1"/>
    <property type="gene ID" value="LPERR05G00180"/>
</dbReference>
<evidence type="ECO:0000256" key="2">
    <source>
        <dbReference type="ARBA" id="ARBA00022884"/>
    </source>
</evidence>
<dbReference type="InterPro" id="IPR000504">
    <property type="entry name" value="RRM_dom"/>
</dbReference>
<dbReference type="SUPFAM" id="SSF54928">
    <property type="entry name" value="RNA-binding domain, RBD"/>
    <property type="match status" value="2"/>
</dbReference>
<keyword evidence="2 3" id="KW-0694">RNA-binding</keyword>
<dbReference type="InterPro" id="IPR034454">
    <property type="entry name" value="MEI2-like_RRM3"/>
</dbReference>
<feature type="domain" description="RRM" evidence="5">
    <location>
        <begin position="267"/>
        <end position="340"/>
    </location>
</feature>
<evidence type="ECO:0000313" key="7">
    <source>
        <dbReference type="Proteomes" id="UP000032180"/>
    </source>
</evidence>
<feature type="region of interest" description="Disordered" evidence="4">
    <location>
        <begin position="431"/>
        <end position="457"/>
    </location>
</feature>
<dbReference type="Pfam" id="PF00076">
    <property type="entry name" value="RRM_1"/>
    <property type="match status" value="2"/>
</dbReference>
<feature type="region of interest" description="Disordered" evidence="4">
    <location>
        <begin position="918"/>
        <end position="953"/>
    </location>
</feature>
<evidence type="ECO:0000259" key="5">
    <source>
        <dbReference type="PROSITE" id="PS50102"/>
    </source>
</evidence>
<keyword evidence="1" id="KW-0677">Repeat</keyword>
<dbReference type="Gene3D" id="3.30.70.330">
    <property type="match status" value="2"/>
</dbReference>
<evidence type="ECO:0000256" key="3">
    <source>
        <dbReference type="PROSITE-ProRule" id="PRU00176"/>
    </source>
</evidence>
<evidence type="ECO:0000256" key="1">
    <source>
        <dbReference type="ARBA" id="ARBA00022737"/>
    </source>
</evidence>
<reference evidence="6" key="3">
    <citation type="submission" date="2015-04" db="UniProtKB">
        <authorList>
            <consortium name="EnsemblPlants"/>
        </authorList>
    </citation>
    <scope>IDENTIFICATION</scope>
</reference>
<dbReference type="InterPro" id="IPR034453">
    <property type="entry name" value="MEI2-like_RRM1"/>
</dbReference>
<dbReference type="EnsemblPlants" id="LPERR05G00180.1">
    <property type="protein sequence ID" value="LPERR05G00180.1"/>
    <property type="gene ID" value="LPERR05G00180"/>
</dbReference>
<dbReference type="CDD" id="cd12524">
    <property type="entry name" value="RRM1_MEI2_like"/>
    <property type="match status" value="1"/>
</dbReference>
<reference evidence="6 7" key="1">
    <citation type="submission" date="2012-08" db="EMBL/GenBank/DDBJ databases">
        <title>Oryza genome evolution.</title>
        <authorList>
            <person name="Wing R.A."/>
        </authorList>
    </citation>
    <scope>NUCLEOTIDE SEQUENCE</scope>
</reference>
<reference evidence="7" key="2">
    <citation type="submission" date="2013-12" db="EMBL/GenBank/DDBJ databases">
        <authorList>
            <person name="Yu Y."/>
            <person name="Lee S."/>
            <person name="de Baynast K."/>
            <person name="Wissotski M."/>
            <person name="Liu L."/>
            <person name="Talag J."/>
            <person name="Goicoechea J."/>
            <person name="Angelova A."/>
            <person name="Jetty R."/>
            <person name="Kudrna D."/>
            <person name="Golser W."/>
            <person name="Rivera L."/>
            <person name="Zhang J."/>
            <person name="Wing R."/>
        </authorList>
    </citation>
    <scope>NUCLEOTIDE SEQUENCE</scope>
</reference>